<feature type="chain" id="PRO_5014466115" description="Membrane-associated proteins in eicosanoid and glutathione metabolism" evidence="6">
    <location>
        <begin position="25"/>
        <end position="149"/>
    </location>
</feature>
<evidence type="ECO:0000256" key="5">
    <source>
        <dbReference type="SAM" id="Phobius"/>
    </source>
</evidence>
<accession>A0A2J6T3A1</accession>
<proteinExistence type="predicted"/>
<dbReference type="Proteomes" id="UP000235371">
    <property type="component" value="Unassembled WGS sequence"/>
</dbReference>
<evidence type="ECO:0000256" key="3">
    <source>
        <dbReference type="ARBA" id="ARBA00022989"/>
    </source>
</evidence>
<dbReference type="PANTHER" id="PTHR35371">
    <property type="entry name" value="INNER MEMBRANE PROTEIN"/>
    <property type="match status" value="1"/>
</dbReference>
<dbReference type="InParanoid" id="A0A2J6T3A1"/>
<name>A0A2J6T3A1_9HELO</name>
<feature type="transmembrane region" description="Helical" evidence="5">
    <location>
        <begin position="129"/>
        <end position="148"/>
    </location>
</feature>
<dbReference type="InterPro" id="IPR001129">
    <property type="entry name" value="Membr-assoc_MAPEG"/>
</dbReference>
<feature type="transmembrane region" description="Helical" evidence="5">
    <location>
        <begin position="96"/>
        <end position="117"/>
    </location>
</feature>
<evidence type="ECO:0000313" key="8">
    <source>
        <dbReference type="Proteomes" id="UP000235371"/>
    </source>
</evidence>
<evidence type="ECO:0000256" key="4">
    <source>
        <dbReference type="ARBA" id="ARBA00023136"/>
    </source>
</evidence>
<dbReference type="RefSeq" id="XP_024734400.1">
    <property type="nucleotide sequence ID" value="XM_024875178.1"/>
</dbReference>
<dbReference type="SUPFAM" id="SSF161084">
    <property type="entry name" value="MAPEG domain-like"/>
    <property type="match status" value="1"/>
</dbReference>
<evidence type="ECO:0008006" key="9">
    <source>
        <dbReference type="Google" id="ProtNLM"/>
    </source>
</evidence>
<dbReference type="GO" id="GO:0016020">
    <property type="term" value="C:membrane"/>
    <property type="evidence" value="ECO:0007669"/>
    <property type="project" value="UniProtKB-SubCell"/>
</dbReference>
<evidence type="ECO:0000256" key="2">
    <source>
        <dbReference type="ARBA" id="ARBA00022692"/>
    </source>
</evidence>
<evidence type="ECO:0000256" key="1">
    <source>
        <dbReference type="ARBA" id="ARBA00004370"/>
    </source>
</evidence>
<gene>
    <name evidence="7" type="ORF">K444DRAFT_533802</name>
</gene>
<reference evidence="7 8" key="1">
    <citation type="submission" date="2016-04" db="EMBL/GenBank/DDBJ databases">
        <title>A degradative enzymes factory behind the ericoid mycorrhizal symbiosis.</title>
        <authorList>
            <consortium name="DOE Joint Genome Institute"/>
            <person name="Martino E."/>
            <person name="Morin E."/>
            <person name="Grelet G."/>
            <person name="Kuo A."/>
            <person name="Kohler A."/>
            <person name="Daghino S."/>
            <person name="Barry K."/>
            <person name="Choi C."/>
            <person name="Cichocki N."/>
            <person name="Clum A."/>
            <person name="Copeland A."/>
            <person name="Hainaut M."/>
            <person name="Haridas S."/>
            <person name="Labutti K."/>
            <person name="Lindquist E."/>
            <person name="Lipzen A."/>
            <person name="Khouja H.-R."/>
            <person name="Murat C."/>
            <person name="Ohm R."/>
            <person name="Olson A."/>
            <person name="Spatafora J."/>
            <person name="Veneault-Fourrey C."/>
            <person name="Henrissat B."/>
            <person name="Grigoriev I."/>
            <person name="Martin F."/>
            <person name="Perotto S."/>
        </authorList>
    </citation>
    <scope>NUCLEOTIDE SEQUENCE [LARGE SCALE GENOMIC DNA]</scope>
    <source>
        <strain evidence="7 8">E</strain>
    </source>
</reference>
<evidence type="ECO:0000313" key="7">
    <source>
        <dbReference type="EMBL" id="PMD57496.1"/>
    </source>
</evidence>
<dbReference type="PANTHER" id="PTHR35371:SF1">
    <property type="entry name" value="BLR7753 PROTEIN"/>
    <property type="match status" value="1"/>
</dbReference>
<comment type="subcellular location">
    <subcellularLocation>
        <location evidence="1">Membrane</location>
    </subcellularLocation>
</comment>
<dbReference type="Gene3D" id="1.20.120.550">
    <property type="entry name" value="Membrane associated eicosanoid/glutathione metabolism-like domain"/>
    <property type="match status" value="1"/>
</dbReference>
<protein>
    <recommendedName>
        <fullName evidence="9">Membrane-associated proteins in eicosanoid and glutathione metabolism</fullName>
    </recommendedName>
</protein>
<evidence type="ECO:0000256" key="6">
    <source>
        <dbReference type="SAM" id="SignalP"/>
    </source>
</evidence>
<keyword evidence="2 5" id="KW-0812">Transmembrane</keyword>
<dbReference type="InterPro" id="IPR023352">
    <property type="entry name" value="MAPEG-like_dom_sf"/>
</dbReference>
<organism evidence="7 8">
    <name type="scientific">Hyaloscypha bicolor E</name>
    <dbReference type="NCBI Taxonomy" id="1095630"/>
    <lineage>
        <taxon>Eukaryota</taxon>
        <taxon>Fungi</taxon>
        <taxon>Dikarya</taxon>
        <taxon>Ascomycota</taxon>
        <taxon>Pezizomycotina</taxon>
        <taxon>Leotiomycetes</taxon>
        <taxon>Helotiales</taxon>
        <taxon>Hyaloscyphaceae</taxon>
        <taxon>Hyaloscypha</taxon>
        <taxon>Hyaloscypha bicolor</taxon>
    </lineage>
</organism>
<dbReference type="EMBL" id="KZ613846">
    <property type="protein sequence ID" value="PMD57496.1"/>
    <property type="molecule type" value="Genomic_DNA"/>
</dbReference>
<keyword evidence="8" id="KW-1185">Reference proteome</keyword>
<keyword evidence="4 5" id="KW-0472">Membrane</keyword>
<dbReference type="AlphaFoldDB" id="A0A2J6T3A1"/>
<dbReference type="OrthoDB" id="2122304at2759"/>
<sequence length="149" mass="16835">MTTNLSFFAVPVFWLLCVLPHSYGVLIMKTANNGHWNNSAPRSSNWHETLRKSTPKDIYARYERADAAHKNGFENMPIFIGAILAGNFAQLDTRTLNLFVTLYLFARVLYTIAYISISSHRYSVIRSTIWLLSTSMCLGIFVKAGLALP</sequence>
<dbReference type="Pfam" id="PF01124">
    <property type="entry name" value="MAPEG"/>
    <property type="match status" value="1"/>
</dbReference>
<dbReference type="GeneID" id="36583258"/>
<keyword evidence="6" id="KW-0732">Signal</keyword>
<feature type="signal peptide" evidence="6">
    <location>
        <begin position="1"/>
        <end position="24"/>
    </location>
</feature>
<keyword evidence="3 5" id="KW-1133">Transmembrane helix</keyword>